<name>A0ABT6T4V4_9ACTN</name>
<dbReference type="Pfam" id="PF00583">
    <property type="entry name" value="Acetyltransf_1"/>
    <property type="match status" value="1"/>
</dbReference>
<organism evidence="3 4">
    <name type="scientific">Streptomyces luteolus</name>
    <dbReference type="NCBI Taxonomy" id="3043615"/>
    <lineage>
        <taxon>Bacteria</taxon>
        <taxon>Bacillati</taxon>
        <taxon>Actinomycetota</taxon>
        <taxon>Actinomycetes</taxon>
        <taxon>Kitasatosporales</taxon>
        <taxon>Streptomycetaceae</taxon>
        <taxon>Streptomyces</taxon>
    </lineage>
</organism>
<evidence type="ECO:0000259" key="2">
    <source>
        <dbReference type="PROSITE" id="PS51186"/>
    </source>
</evidence>
<evidence type="ECO:0000313" key="3">
    <source>
        <dbReference type="EMBL" id="MDI3422897.1"/>
    </source>
</evidence>
<accession>A0ABT6T4V4</accession>
<evidence type="ECO:0000313" key="4">
    <source>
        <dbReference type="Proteomes" id="UP001237105"/>
    </source>
</evidence>
<protein>
    <submittedName>
        <fullName evidence="3">GNAT family N-acetyltransferase</fullName>
    </submittedName>
</protein>
<evidence type="ECO:0000256" key="1">
    <source>
        <dbReference type="SAM" id="MobiDB-lite"/>
    </source>
</evidence>
<reference evidence="3 4" key="1">
    <citation type="submission" date="2023-05" db="EMBL/GenBank/DDBJ databases">
        <title>Draft genome sequence of Streptomyces sp. B-S-A12 isolated from a cave soil in Thailand.</title>
        <authorList>
            <person name="Chamroensaksri N."/>
            <person name="Muangham S."/>
        </authorList>
    </citation>
    <scope>NUCLEOTIDE SEQUENCE [LARGE SCALE GENOMIC DNA]</scope>
    <source>
        <strain evidence="3 4">B-S-A12</strain>
    </source>
</reference>
<sequence>MTELRRARDIDAVWSVLIDVYAEVRKDQLHDPHYSVERYAERLARHGSEAGWETVIAYEDGAPVGYGYVNSLTPDDRWWKRTTPAPAADVTGTPTVAVKEMVVIERFRRRGIAKLIHDRLLAGRDETSVTLMVSPANENGRVQALYARWGYQVIGRSQPSPDSPPLTVMLRPLDSGNDK</sequence>
<keyword evidence="4" id="KW-1185">Reference proteome</keyword>
<comment type="caution">
    <text evidence="3">The sequence shown here is derived from an EMBL/GenBank/DDBJ whole genome shotgun (WGS) entry which is preliminary data.</text>
</comment>
<dbReference type="Proteomes" id="UP001237105">
    <property type="component" value="Unassembled WGS sequence"/>
</dbReference>
<dbReference type="InterPro" id="IPR016181">
    <property type="entry name" value="Acyl_CoA_acyltransferase"/>
</dbReference>
<proteinExistence type="predicted"/>
<dbReference type="SUPFAM" id="SSF55729">
    <property type="entry name" value="Acyl-CoA N-acyltransferases (Nat)"/>
    <property type="match status" value="1"/>
</dbReference>
<feature type="region of interest" description="Disordered" evidence="1">
    <location>
        <begin position="156"/>
        <end position="179"/>
    </location>
</feature>
<dbReference type="RefSeq" id="WP_282538751.1">
    <property type="nucleotide sequence ID" value="NZ_JASCIS010000044.1"/>
</dbReference>
<dbReference type="Gene3D" id="3.40.630.30">
    <property type="match status" value="1"/>
</dbReference>
<dbReference type="PROSITE" id="PS51186">
    <property type="entry name" value="GNAT"/>
    <property type="match status" value="1"/>
</dbReference>
<dbReference type="EMBL" id="JASCIS010000044">
    <property type="protein sequence ID" value="MDI3422897.1"/>
    <property type="molecule type" value="Genomic_DNA"/>
</dbReference>
<dbReference type="InterPro" id="IPR000182">
    <property type="entry name" value="GNAT_dom"/>
</dbReference>
<gene>
    <name evidence="3" type="ORF">QIT00_30885</name>
</gene>
<feature type="domain" description="N-acetyltransferase" evidence="2">
    <location>
        <begin position="1"/>
        <end position="174"/>
    </location>
</feature>